<dbReference type="Gene3D" id="2.30.180.10">
    <property type="entry name" value="FAS1 domain"/>
    <property type="match status" value="1"/>
</dbReference>
<evidence type="ECO:0000313" key="4">
    <source>
        <dbReference type="Proteomes" id="UP000297295"/>
    </source>
</evidence>
<sequence length="186" mass="20041">MKMIKMLMLLIITAAIILSGCAEQPQETDVNETDVDETDVDETDVDETEEMNIVEVAESAGSFNTLVQAVQEAGLVETLSDEGPFTVFAPTDEAFDALPEGTLDALLADEEALRTVLTYHVVDGEYMASDIVDMESLTTLQGEDITILVTDGDVMVNNANVTQTDIEASNGVIHVIDQVILPPSMT</sequence>
<dbReference type="GO" id="GO:0005615">
    <property type="term" value="C:extracellular space"/>
    <property type="evidence" value="ECO:0007669"/>
    <property type="project" value="TreeGrafter"/>
</dbReference>
<dbReference type="PROSITE" id="PS50213">
    <property type="entry name" value="FAS1"/>
    <property type="match status" value="1"/>
</dbReference>
<dbReference type="FunFam" id="2.30.180.10:FF:000019">
    <property type="entry name" value="Cell surface lipoprotein"/>
    <property type="match status" value="1"/>
</dbReference>
<dbReference type="RefSeq" id="WP_135390616.1">
    <property type="nucleotide sequence ID" value="NZ_PGGK01000021.1"/>
</dbReference>
<evidence type="ECO:0000259" key="2">
    <source>
        <dbReference type="PROSITE" id="PS50213"/>
    </source>
</evidence>
<dbReference type="PANTHER" id="PTHR10900:SF77">
    <property type="entry name" value="FI19380P1"/>
    <property type="match status" value="1"/>
</dbReference>
<dbReference type="PANTHER" id="PTHR10900">
    <property type="entry name" value="PERIOSTIN-RELATED"/>
    <property type="match status" value="1"/>
</dbReference>
<feature type="compositionally biased region" description="Acidic residues" evidence="1">
    <location>
        <begin position="29"/>
        <end position="45"/>
    </location>
</feature>
<dbReference type="AlphaFoldDB" id="A0A4E0PUG5"/>
<reference evidence="3 4" key="1">
    <citation type="submission" date="2017-11" db="EMBL/GenBank/DDBJ databases">
        <title>Isolation and Characterization of Methanogenic Archaea from Saline Meromictic Lake at Siberia.</title>
        <authorList>
            <person name="Shen Y."/>
            <person name="Huang H.-H."/>
            <person name="Lai M.-C."/>
            <person name="Chen S.-C."/>
        </authorList>
    </citation>
    <scope>NUCLEOTIDE SEQUENCE [LARGE SCALE GENOMIC DNA]</scope>
    <source>
        <strain evidence="3 4">SY-01</strain>
    </source>
</reference>
<name>A0A4E0PUG5_9EURY</name>
<feature type="region of interest" description="Disordered" evidence="1">
    <location>
        <begin position="24"/>
        <end position="45"/>
    </location>
</feature>
<dbReference type="InterPro" id="IPR036378">
    <property type="entry name" value="FAS1_dom_sf"/>
</dbReference>
<proteinExistence type="predicted"/>
<comment type="caution">
    <text evidence="3">The sequence shown here is derived from an EMBL/GenBank/DDBJ whole genome shotgun (WGS) entry which is preliminary data.</text>
</comment>
<protein>
    <submittedName>
        <fullName evidence="3">Beta-Ig-H3/fasciclin</fullName>
    </submittedName>
</protein>
<dbReference type="InterPro" id="IPR050904">
    <property type="entry name" value="Adhesion/Biosynth-related"/>
</dbReference>
<evidence type="ECO:0000256" key="1">
    <source>
        <dbReference type="SAM" id="MobiDB-lite"/>
    </source>
</evidence>
<dbReference type="EMBL" id="PGGK01000021">
    <property type="protein sequence ID" value="TGC06940.1"/>
    <property type="molecule type" value="Genomic_DNA"/>
</dbReference>
<evidence type="ECO:0000313" key="3">
    <source>
        <dbReference type="EMBL" id="TGC06940.1"/>
    </source>
</evidence>
<organism evidence="3 4">
    <name type="scientific">Methanolobus halotolerans</name>
    <dbReference type="NCBI Taxonomy" id="2052935"/>
    <lineage>
        <taxon>Archaea</taxon>
        <taxon>Methanobacteriati</taxon>
        <taxon>Methanobacteriota</taxon>
        <taxon>Stenosarchaea group</taxon>
        <taxon>Methanomicrobia</taxon>
        <taxon>Methanosarcinales</taxon>
        <taxon>Methanosarcinaceae</taxon>
        <taxon>Methanolobus</taxon>
    </lineage>
</organism>
<dbReference type="PROSITE" id="PS51257">
    <property type="entry name" value="PROKAR_LIPOPROTEIN"/>
    <property type="match status" value="1"/>
</dbReference>
<dbReference type="SMART" id="SM00554">
    <property type="entry name" value="FAS1"/>
    <property type="match status" value="1"/>
</dbReference>
<keyword evidence="4" id="KW-1185">Reference proteome</keyword>
<dbReference type="InterPro" id="IPR000782">
    <property type="entry name" value="FAS1_domain"/>
</dbReference>
<dbReference type="OrthoDB" id="105895at2157"/>
<dbReference type="Proteomes" id="UP000297295">
    <property type="component" value="Unassembled WGS sequence"/>
</dbReference>
<feature type="domain" description="FAS1" evidence="2">
    <location>
        <begin position="50"/>
        <end position="180"/>
    </location>
</feature>
<dbReference type="Pfam" id="PF02469">
    <property type="entry name" value="Fasciclin"/>
    <property type="match status" value="1"/>
</dbReference>
<gene>
    <name evidence="3" type="ORF">CUN85_12445</name>
</gene>
<dbReference type="SUPFAM" id="SSF82153">
    <property type="entry name" value="FAS1 domain"/>
    <property type="match status" value="1"/>
</dbReference>
<accession>A0A4E0PUG5</accession>